<dbReference type="Pfam" id="PF25954">
    <property type="entry name" value="Beta-barrel_RND_2"/>
    <property type="match status" value="1"/>
</dbReference>
<evidence type="ECO:0000256" key="2">
    <source>
        <dbReference type="SAM" id="Coils"/>
    </source>
</evidence>
<feature type="coiled-coil region" evidence="2">
    <location>
        <begin position="108"/>
        <end position="184"/>
    </location>
</feature>
<evidence type="ECO:0000259" key="5">
    <source>
        <dbReference type="Pfam" id="PF25973"/>
    </source>
</evidence>
<keyword evidence="2" id="KW-0175">Coiled coil</keyword>
<reference evidence="6 7" key="1">
    <citation type="submission" date="2018-12" db="EMBL/GenBank/DDBJ databases">
        <title>The whole draft genome of Aquabacterium sp. SJQ9.</title>
        <authorList>
            <person name="Sun L."/>
            <person name="Gao X."/>
            <person name="Chen W."/>
            <person name="Huang K."/>
        </authorList>
    </citation>
    <scope>NUCLEOTIDE SEQUENCE [LARGE SCALE GENOMIC DNA]</scope>
    <source>
        <strain evidence="6 7">SJQ9</strain>
    </source>
</reference>
<dbReference type="AlphaFoldDB" id="A0A3R8S3V1"/>
<dbReference type="InterPro" id="IPR006143">
    <property type="entry name" value="RND_pump_MFP"/>
</dbReference>
<feature type="domain" description="CzcB-like barrel-sandwich hybrid" evidence="5">
    <location>
        <begin position="80"/>
        <end position="230"/>
    </location>
</feature>
<dbReference type="Gene3D" id="2.40.50.100">
    <property type="match status" value="1"/>
</dbReference>
<gene>
    <name evidence="6" type="ORF">EIP75_04440</name>
</gene>
<evidence type="ECO:0000256" key="1">
    <source>
        <dbReference type="ARBA" id="ARBA00009477"/>
    </source>
</evidence>
<feature type="compositionally biased region" description="Low complexity" evidence="3">
    <location>
        <begin position="331"/>
        <end position="340"/>
    </location>
</feature>
<dbReference type="SUPFAM" id="SSF111369">
    <property type="entry name" value="HlyD-like secretion proteins"/>
    <property type="match status" value="1"/>
</dbReference>
<dbReference type="GO" id="GO:0015562">
    <property type="term" value="F:efflux transmembrane transporter activity"/>
    <property type="evidence" value="ECO:0007669"/>
    <property type="project" value="TreeGrafter"/>
</dbReference>
<sequence>MDDVMVAVRHDAPVSTDRGAATVGHAPAPLEAGPAMGSTRATSPAVRAGWGMVGALMMASAHTAPPATKPSGCLIEPEQVADVGSPVTGVIERLPVALGDAVEAGQTLAMLRADVERANAGVAALRSQVDAEVKAAQANVVLARQKVDRARQLLAQDFVSAQAVEQAVAEAEVAVQKLKMAQSQQRIYGQEQAVAQAQLGLRTLRSPIRGVVVERYSNLGERVEDRPVIRVASIDPLRVSLMVPIAQYGQVAVGDTLSIRPELPGLDALRATVQYVDKVVDAASNTFRVRLTLPNPDHRLPGGLRCKADWSSRQAAAQALPPGNPNRSPIAVPAKAAPADKVQRSPSRASVRTVSWSPEHGQPRRSQSAQPPADVLVLRPSWALSRPITPTPEARLASTNARTPPLLAQATLTYSVTLSALR</sequence>
<dbReference type="InterPro" id="IPR058647">
    <property type="entry name" value="BSH_CzcB-like"/>
</dbReference>
<dbReference type="GO" id="GO:1990281">
    <property type="term" value="C:efflux pump complex"/>
    <property type="evidence" value="ECO:0007669"/>
    <property type="project" value="TreeGrafter"/>
</dbReference>
<dbReference type="PANTHER" id="PTHR30469">
    <property type="entry name" value="MULTIDRUG RESISTANCE PROTEIN MDTA"/>
    <property type="match status" value="1"/>
</dbReference>
<accession>A0A3R8S3V1</accession>
<dbReference type="EMBL" id="RSED01000003">
    <property type="protein sequence ID" value="RRS05464.1"/>
    <property type="molecule type" value="Genomic_DNA"/>
</dbReference>
<proteinExistence type="inferred from homology"/>
<feature type="domain" description="CusB-like beta-barrel" evidence="4">
    <location>
        <begin position="240"/>
        <end position="312"/>
    </location>
</feature>
<evidence type="ECO:0000313" key="6">
    <source>
        <dbReference type="EMBL" id="RRS05464.1"/>
    </source>
</evidence>
<dbReference type="PANTHER" id="PTHR30469:SF15">
    <property type="entry name" value="HLYD FAMILY OF SECRETION PROTEINS"/>
    <property type="match status" value="1"/>
</dbReference>
<name>A0A3R8S3V1_9BURK</name>
<feature type="region of interest" description="Disordered" evidence="3">
    <location>
        <begin position="13"/>
        <end position="41"/>
    </location>
</feature>
<dbReference type="Gene3D" id="2.40.30.170">
    <property type="match status" value="1"/>
</dbReference>
<dbReference type="Proteomes" id="UP000269265">
    <property type="component" value="Unassembled WGS sequence"/>
</dbReference>
<feature type="region of interest" description="Disordered" evidence="3">
    <location>
        <begin position="311"/>
        <end position="373"/>
    </location>
</feature>
<comment type="caution">
    <text evidence="6">The sequence shown here is derived from an EMBL/GenBank/DDBJ whole genome shotgun (WGS) entry which is preliminary data.</text>
</comment>
<feature type="compositionally biased region" description="Polar residues" evidence="3">
    <location>
        <begin position="344"/>
        <end position="356"/>
    </location>
</feature>
<evidence type="ECO:0000259" key="4">
    <source>
        <dbReference type="Pfam" id="PF25954"/>
    </source>
</evidence>
<evidence type="ECO:0000256" key="3">
    <source>
        <dbReference type="SAM" id="MobiDB-lite"/>
    </source>
</evidence>
<evidence type="ECO:0000313" key="7">
    <source>
        <dbReference type="Proteomes" id="UP000269265"/>
    </source>
</evidence>
<protein>
    <submittedName>
        <fullName evidence="6">Efflux RND transporter periplasmic adaptor subunit</fullName>
    </submittedName>
</protein>
<dbReference type="NCBIfam" id="TIGR01730">
    <property type="entry name" value="RND_mfp"/>
    <property type="match status" value="1"/>
</dbReference>
<dbReference type="Pfam" id="PF25973">
    <property type="entry name" value="BSH_CzcB"/>
    <property type="match status" value="1"/>
</dbReference>
<organism evidence="6 7">
    <name type="scientific">Aquabacterium soli</name>
    <dbReference type="NCBI Taxonomy" id="2493092"/>
    <lineage>
        <taxon>Bacteria</taxon>
        <taxon>Pseudomonadati</taxon>
        <taxon>Pseudomonadota</taxon>
        <taxon>Betaproteobacteria</taxon>
        <taxon>Burkholderiales</taxon>
        <taxon>Aquabacterium</taxon>
    </lineage>
</organism>
<comment type="similarity">
    <text evidence="1">Belongs to the membrane fusion protein (MFP) (TC 8.A.1) family.</text>
</comment>
<keyword evidence="7" id="KW-1185">Reference proteome</keyword>
<dbReference type="InterPro" id="IPR058792">
    <property type="entry name" value="Beta-barrel_RND_2"/>
</dbReference>
<dbReference type="Gene3D" id="1.10.287.470">
    <property type="entry name" value="Helix hairpin bin"/>
    <property type="match status" value="1"/>
</dbReference>